<comment type="caution">
    <text evidence="1">The sequence shown here is derived from an EMBL/GenBank/DDBJ whole genome shotgun (WGS) entry which is preliminary data.</text>
</comment>
<dbReference type="EMBL" id="MDEE01000005">
    <property type="protein sequence ID" value="PPU57649.1"/>
    <property type="molecule type" value="Genomic_DNA"/>
</dbReference>
<gene>
    <name evidence="1" type="ORF">XdyCFBP7245_05840</name>
</gene>
<name>A0A2S7C7U5_9XANT</name>
<organism evidence="1 2">
    <name type="scientific">Xanthomonas dyei</name>
    <dbReference type="NCBI Taxonomy" id="743699"/>
    <lineage>
        <taxon>Bacteria</taxon>
        <taxon>Pseudomonadati</taxon>
        <taxon>Pseudomonadota</taxon>
        <taxon>Gammaproteobacteria</taxon>
        <taxon>Lysobacterales</taxon>
        <taxon>Lysobacteraceae</taxon>
        <taxon>Xanthomonas</taxon>
    </lineage>
</organism>
<accession>A0A2S7C7U5</accession>
<protein>
    <submittedName>
        <fullName evidence="1">Uncharacterized protein</fullName>
    </submittedName>
</protein>
<dbReference type="AlphaFoldDB" id="A0A2S7C7U5"/>
<sequence>MADGGMRTHDVPGKRCAMTCQRGAAIVTVLRNVLMWDEDCRLRACHCVIQRPRSNAGRKPCKIASDGSIATIG</sequence>
<dbReference type="Proteomes" id="UP000238908">
    <property type="component" value="Unassembled WGS sequence"/>
</dbReference>
<proteinExistence type="predicted"/>
<evidence type="ECO:0000313" key="2">
    <source>
        <dbReference type="Proteomes" id="UP000238908"/>
    </source>
</evidence>
<evidence type="ECO:0000313" key="1">
    <source>
        <dbReference type="EMBL" id="PPU57649.1"/>
    </source>
</evidence>
<reference evidence="1 2" key="1">
    <citation type="submission" date="2016-08" db="EMBL/GenBank/DDBJ databases">
        <authorList>
            <person name="Seilhamer J.J."/>
        </authorList>
    </citation>
    <scope>NUCLEOTIDE SEQUENCE [LARGE SCALE GENOMIC DNA]</scope>
    <source>
        <strain evidence="1 2">CFBP7245</strain>
    </source>
</reference>